<feature type="compositionally biased region" description="Basic and acidic residues" evidence="1">
    <location>
        <begin position="116"/>
        <end position="125"/>
    </location>
</feature>
<accession>A0A507B6B0</accession>
<name>A0A507B6B0_9PEZI</name>
<dbReference type="AlphaFoldDB" id="A0A507B6B0"/>
<dbReference type="GeneID" id="41970340"/>
<evidence type="ECO:0000313" key="3">
    <source>
        <dbReference type="Proteomes" id="UP000319257"/>
    </source>
</evidence>
<evidence type="ECO:0000256" key="1">
    <source>
        <dbReference type="SAM" id="MobiDB-lite"/>
    </source>
</evidence>
<comment type="caution">
    <text evidence="2">The sequence shown here is derived from an EMBL/GenBank/DDBJ whole genome shotgun (WGS) entry which is preliminary data.</text>
</comment>
<dbReference type="EMBL" id="SKBQ01000012">
    <property type="protein sequence ID" value="TPX17792.1"/>
    <property type="molecule type" value="Genomic_DNA"/>
</dbReference>
<proteinExistence type="predicted"/>
<dbReference type="InParanoid" id="A0A507B6B0"/>
<organism evidence="2 3">
    <name type="scientific">Thyridium curvatum</name>
    <dbReference type="NCBI Taxonomy" id="1093900"/>
    <lineage>
        <taxon>Eukaryota</taxon>
        <taxon>Fungi</taxon>
        <taxon>Dikarya</taxon>
        <taxon>Ascomycota</taxon>
        <taxon>Pezizomycotina</taxon>
        <taxon>Sordariomycetes</taxon>
        <taxon>Sordariomycetidae</taxon>
        <taxon>Thyridiales</taxon>
        <taxon>Thyridiaceae</taxon>
        <taxon>Thyridium</taxon>
    </lineage>
</organism>
<evidence type="ECO:0000313" key="2">
    <source>
        <dbReference type="EMBL" id="TPX17792.1"/>
    </source>
</evidence>
<feature type="compositionally biased region" description="Polar residues" evidence="1">
    <location>
        <begin position="101"/>
        <end position="115"/>
    </location>
</feature>
<gene>
    <name evidence="2" type="ORF">E0L32_002893</name>
</gene>
<dbReference type="Proteomes" id="UP000319257">
    <property type="component" value="Unassembled WGS sequence"/>
</dbReference>
<feature type="region of interest" description="Disordered" evidence="1">
    <location>
        <begin position="98"/>
        <end position="125"/>
    </location>
</feature>
<dbReference type="OrthoDB" id="4778002at2759"/>
<protein>
    <submittedName>
        <fullName evidence="2">Uncharacterized protein</fullName>
    </submittedName>
</protein>
<keyword evidence="3" id="KW-1185">Reference proteome</keyword>
<reference evidence="2 3" key="1">
    <citation type="submission" date="2019-06" db="EMBL/GenBank/DDBJ databases">
        <title>Draft genome sequence of the filamentous fungus Phialemoniopsis curvata isolated from diesel fuel.</title>
        <authorList>
            <person name="Varaljay V.A."/>
            <person name="Lyon W.J."/>
            <person name="Crouch A.L."/>
            <person name="Drake C.E."/>
            <person name="Hollomon J.M."/>
            <person name="Nadeau L.J."/>
            <person name="Nunn H.S."/>
            <person name="Stevenson B.S."/>
            <person name="Bojanowski C.L."/>
            <person name="Crookes-Goodson W.J."/>
        </authorList>
    </citation>
    <scope>NUCLEOTIDE SEQUENCE [LARGE SCALE GENOMIC DNA]</scope>
    <source>
        <strain evidence="2 3">D216</strain>
    </source>
</reference>
<dbReference type="RefSeq" id="XP_030999503.1">
    <property type="nucleotide sequence ID" value="XM_031137133.1"/>
</dbReference>
<sequence length="125" mass="13490">MRASDSAGARAAMVREFNNPQSTEDIQVFVSNIRIGAVGFDFHECCCKGIVLGWPWSANIQPTPPKSCCGPLALPGGTVRLLKDNLARVSVLQQGRARCPRSTNGLGSWQGSQQLHLHDSQSDTL</sequence>